<name>A0ABU5DEJ5_9BURK</name>
<dbReference type="GO" id="GO:0008999">
    <property type="term" value="F:protein-N-terminal-alanine acetyltransferase activity"/>
    <property type="evidence" value="ECO:0007669"/>
    <property type="project" value="UniProtKB-EC"/>
</dbReference>
<dbReference type="InterPro" id="IPR050680">
    <property type="entry name" value="YpeA/RimI_acetyltransf"/>
</dbReference>
<protein>
    <recommendedName>
        <fullName evidence="5">[Ribosomal protein bS18]-alanine N-acetyltransferase</fullName>
        <ecNumber evidence="5">2.3.1.266</ecNumber>
    </recommendedName>
</protein>
<comment type="similarity">
    <text evidence="1 5">Belongs to the acetyltransferase family. RimI subfamily.</text>
</comment>
<keyword evidence="7" id="KW-0687">Ribonucleoprotein</keyword>
<feature type="active site" description="Proton acceptor" evidence="5">
    <location>
        <position position="118"/>
    </location>
</feature>
<comment type="subcellular location">
    <subcellularLocation>
        <location evidence="5">Cytoplasm</location>
    </subcellularLocation>
</comment>
<dbReference type="InterPro" id="IPR016181">
    <property type="entry name" value="Acyl_CoA_acyltransferase"/>
</dbReference>
<keyword evidence="8" id="KW-1185">Reference proteome</keyword>
<dbReference type="CDD" id="cd04301">
    <property type="entry name" value="NAT_SF"/>
    <property type="match status" value="1"/>
</dbReference>
<reference evidence="7 8" key="1">
    <citation type="submission" date="2023-11" db="EMBL/GenBank/DDBJ databases">
        <title>Paucibacter sp. nov., isolated from fresh soil in Korea.</title>
        <authorList>
            <person name="Le N.T.T."/>
        </authorList>
    </citation>
    <scope>NUCLEOTIDE SEQUENCE [LARGE SCALE GENOMIC DNA]</scope>
    <source>
        <strain evidence="7 8">R3-3</strain>
    </source>
</reference>
<organism evidence="7 8">
    <name type="scientific">Roseateles agri</name>
    <dbReference type="NCBI Taxonomy" id="3098619"/>
    <lineage>
        <taxon>Bacteria</taxon>
        <taxon>Pseudomonadati</taxon>
        <taxon>Pseudomonadota</taxon>
        <taxon>Betaproteobacteria</taxon>
        <taxon>Burkholderiales</taxon>
        <taxon>Sphaerotilaceae</taxon>
        <taxon>Roseateles</taxon>
    </lineage>
</organism>
<feature type="domain" description="N-acetyltransferase" evidence="6">
    <location>
        <begin position="15"/>
        <end position="163"/>
    </location>
</feature>
<evidence type="ECO:0000256" key="3">
    <source>
        <dbReference type="ARBA" id="ARBA00022679"/>
    </source>
</evidence>
<keyword evidence="4 5" id="KW-0012">Acyltransferase</keyword>
<keyword evidence="7" id="KW-0689">Ribosomal protein</keyword>
<evidence type="ECO:0000256" key="5">
    <source>
        <dbReference type="HAMAP-Rule" id="MF_02210"/>
    </source>
</evidence>
<gene>
    <name evidence="5 7" type="primary">rimI</name>
    <name evidence="7" type="ORF">SNE35_03630</name>
</gene>
<dbReference type="PANTHER" id="PTHR43420:SF44">
    <property type="entry name" value="ACETYLTRANSFERASE YPEA"/>
    <property type="match status" value="1"/>
</dbReference>
<feature type="binding site" evidence="5">
    <location>
        <position position="123"/>
    </location>
    <ligand>
        <name>acetyl-CoA</name>
        <dbReference type="ChEBI" id="CHEBI:57288"/>
    </ligand>
</feature>
<dbReference type="SUPFAM" id="SSF55729">
    <property type="entry name" value="Acyl-CoA N-acyltransferases (Nat)"/>
    <property type="match status" value="1"/>
</dbReference>
<dbReference type="PANTHER" id="PTHR43420">
    <property type="entry name" value="ACETYLTRANSFERASE"/>
    <property type="match status" value="1"/>
</dbReference>
<dbReference type="PROSITE" id="PS51186">
    <property type="entry name" value="GNAT"/>
    <property type="match status" value="1"/>
</dbReference>
<dbReference type="Pfam" id="PF00583">
    <property type="entry name" value="Acetyltransf_1"/>
    <property type="match status" value="1"/>
</dbReference>
<evidence type="ECO:0000256" key="2">
    <source>
        <dbReference type="ARBA" id="ARBA00022490"/>
    </source>
</evidence>
<comment type="caution">
    <text evidence="7">The sequence shown here is derived from an EMBL/GenBank/DDBJ whole genome shotgun (WGS) entry which is preliminary data.</text>
</comment>
<dbReference type="EMBL" id="JAXCLA010000001">
    <property type="protein sequence ID" value="MDY0743577.1"/>
    <property type="molecule type" value="Genomic_DNA"/>
</dbReference>
<dbReference type="InterPro" id="IPR006464">
    <property type="entry name" value="AcTrfase_RimI/Ard1"/>
</dbReference>
<feature type="active site" description="Proton donor" evidence="5">
    <location>
        <position position="130"/>
    </location>
</feature>
<dbReference type="Proteomes" id="UP001285263">
    <property type="component" value="Unassembled WGS sequence"/>
</dbReference>
<dbReference type="NCBIfam" id="TIGR01575">
    <property type="entry name" value="rimI"/>
    <property type="match status" value="1"/>
</dbReference>
<accession>A0ABU5DEJ5</accession>
<keyword evidence="2 5" id="KW-0963">Cytoplasm</keyword>
<comment type="catalytic activity">
    <reaction evidence="5">
        <text>N-terminal L-alanyl-[ribosomal protein bS18] + acetyl-CoA = N-terminal N(alpha)-acetyl-L-alanyl-[ribosomal protein bS18] + CoA + H(+)</text>
        <dbReference type="Rhea" id="RHEA:43756"/>
        <dbReference type="Rhea" id="RHEA-COMP:10676"/>
        <dbReference type="Rhea" id="RHEA-COMP:10677"/>
        <dbReference type="ChEBI" id="CHEBI:15378"/>
        <dbReference type="ChEBI" id="CHEBI:57287"/>
        <dbReference type="ChEBI" id="CHEBI:57288"/>
        <dbReference type="ChEBI" id="CHEBI:64718"/>
        <dbReference type="ChEBI" id="CHEBI:83683"/>
        <dbReference type="EC" id="2.3.1.266"/>
    </reaction>
</comment>
<evidence type="ECO:0000313" key="7">
    <source>
        <dbReference type="EMBL" id="MDY0743577.1"/>
    </source>
</evidence>
<dbReference type="HAMAP" id="MF_02210">
    <property type="entry name" value="RimI"/>
    <property type="match status" value="1"/>
</dbReference>
<evidence type="ECO:0000259" key="6">
    <source>
        <dbReference type="PROSITE" id="PS51186"/>
    </source>
</evidence>
<dbReference type="Gene3D" id="3.40.630.30">
    <property type="match status" value="1"/>
</dbReference>
<comment type="function">
    <text evidence="5">Acetylates the N-terminal alanine of ribosomal protein bS18.</text>
</comment>
<evidence type="ECO:0000256" key="4">
    <source>
        <dbReference type="ARBA" id="ARBA00023315"/>
    </source>
</evidence>
<dbReference type="RefSeq" id="WP_320421477.1">
    <property type="nucleotide sequence ID" value="NZ_JAXCLA010000001.1"/>
</dbReference>
<dbReference type="InterPro" id="IPR000182">
    <property type="entry name" value="GNAT_dom"/>
</dbReference>
<evidence type="ECO:0000256" key="1">
    <source>
        <dbReference type="ARBA" id="ARBA00005395"/>
    </source>
</evidence>
<dbReference type="GO" id="GO:0005840">
    <property type="term" value="C:ribosome"/>
    <property type="evidence" value="ECO:0007669"/>
    <property type="project" value="UniProtKB-KW"/>
</dbReference>
<dbReference type="EC" id="2.3.1.266" evidence="5"/>
<evidence type="ECO:0000313" key="8">
    <source>
        <dbReference type="Proteomes" id="UP001285263"/>
    </source>
</evidence>
<sequence length="164" mass="18120">MSALAPPRPSLGPGVKLSRLQAVDVPEVMAIETRAYLVPWSAGNFIDSLAAGYLAYALRDENTGELVGYFLAMKGVEEMHLLNITVEPERQGQGLARLMLDKLCEVCRRESCPQLWLEVRVSNERARAVYARYGFTEVGVRKRYYPMPGGAREDAVLMSLGVAA</sequence>
<comment type="caution">
    <text evidence="5">Lacks conserved residue(s) required for the propagation of feature annotation.</text>
</comment>
<proteinExistence type="inferred from homology"/>
<dbReference type="InterPro" id="IPR043690">
    <property type="entry name" value="RimI"/>
</dbReference>
<keyword evidence="3 5" id="KW-0808">Transferase</keyword>